<sequence length="30" mass="3422">MARPFVRRDTKASKSFTIWGCCGACGAWEW</sequence>
<gene>
    <name evidence="1" type="ORF">F383_24096</name>
</gene>
<reference evidence="2" key="1">
    <citation type="submission" date="2014-09" db="EMBL/GenBank/DDBJ databases">
        <authorList>
            <person name="Mudge J."/>
            <person name="Ramaraj T."/>
            <person name="Lindquist I.E."/>
            <person name="Bharti A.K."/>
            <person name="Sundararajan A."/>
            <person name="Cameron C.T."/>
            <person name="Woodward J.E."/>
            <person name="May G.D."/>
            <person name="Brubaker C."/>
            <person name="Broadhvest J."/>
            <person name="Wilkins T.A."/>
        </authorList>
    </citation>
    <scope>NUCLEOTIDE SEQUENCE</scope>
    <source>
        <strain evidence="2">cv. AKA8401</strain>
    </source>
</reference>
<evidence type="ECO:0000313" key="2">
    <source>
        <dbReference type="Proteomes" id="UP000032142"/>
    </source>
</evidence>
<dbReference type="AlphaFoldDB" id="A0A0B0P325"/>
<evidence type="ECO:0000313" key="1">
    <source>
        <dbReference type="EMBL" id="KHG19450.1"/>
    </source>
</evidence>
<dbReference type="EMBL" id="KN413078">
    <property type="protein sequence ID" value="KHG19450.1"/>
    <property type="molecule type" value="Genomic_DNA"/>
</dbReference>
<organism evidence="1 2">
    <name type="scientific">Gossypium arboreum</name>
    <name type="common">Tree cotton</name>
    <name type="synonym">Gossypium nanking</name>
    <dbReference type="NCBI Taxonomy" id="29729"/>
    <lineage>
        <taxon>Eukaryota</taxon>
        <taxon>Viridiplantae</taxon>
        <taxon>Streptophyta</taxon>
        <taxon>Embryophyta</taxon>
        <taxon>Tracheophyta</taxon>
        <taxon>Spermatophyta</taxon>
        <taxon>Magnoliopsida</taxon>
        <taxon>eudicotyledons</taxon>
        <taxon>Gunneridae</taxon>
        <taxon>Pentapetalae</taxon>
        <taxon>rosids</taxon>
        <taxon>malvids</taxon>
        <taxon>Malvales</taxon>
        <taxon>Malvaceae</taxon>
        <taxon>Malvoideae</taxon>
        <taxon>Gossypium</taxon>
    </lineage>
</organism>
<accession>A0A0B0P325</accession>
<protein>
    <submittedName>
        <fullName evidence="1">Uncharacterized protein</fullName>
    </submittedName>
</protein>
<keyword evidence="2" id="KW-1185">Reference proteome</keyword>
<name>A0A0B0P325_GOSAR</name>
<proteinExistence type="predicted"/>
<dbReference type="Proteomes" id="UP000032142">
    <property type="component" value="Unassembled WGS sequence"/>
</dbReference>